<dbReference type="Gene3D" id="1.20.1250.20">
    <property type="entry name" value="MFS general substrate transporter like domains"/>
    <property type="match status" value="1"/>
</dbReference>
<evidence type="ECO:0000256" key="2">
    <source>
        <dbReference type="ARBA" id="ARBA00022692"/>
    </source>
</evidence>
<comment type="subcellular location">
    <subcellularLocation>
        <location evidence="1">Cell membrane</location>
        <topology evidence="1">Multi-pass membrane protein</topology>
    </subcellularLocation>
</comment>
<feature type="transmembrane region" description="Helical" evidence="5">
    <location>
        <begin position="286"/>
        <end position="306"/>
    </location>
</feature>
<feature type="transmembrane region" description="Helical" evidence="5">
    <location>
        <begin position="146"/>
        <end position="169"/>
    </location>
</feature>
<dbReference type="Pfam" id="PF07690">
    <property type="entry name" value="MFS_1"/>
    <property type="match status" value="2"/>
</dbReference>
<feature type="transmembrane region" description="Helical" evidence="5">
    <location>
        <begin position="87"/>
        <end position="107"/>
    </location>
</feature>
<feature type="transmembrane region" description="Helical" evidence="5">
    <location>
        <begin position="236"/>
        <end position="259"/>
    </location>
</feature>
<evidence type="ECO:0000256" key="3">
    <source>
        <dbReference type="ARBA" id="ARBA00022989"/>
    </source>
</evidence>
<feature type="transmembrane region" description="Helical" evidence="5">
    <location>
        <begin position="113"/>
        <end position="134"/>
    </location>
</feature>
<dbReference type="EMBL" id="CP109441">
    <property type="protein sequence ID" value="WUV42560.1"/>
    <property type="molecule type" value="Genomic_DNA"/>
</dbReference>
<dbReference type="PROSITE" id="PS50850">
    <property type="entry name" value="MFS"/>
    <property type="match status" value="1"/>
</dbReference>
<protein>
    <submittedName>
        <fullName evidence="7">MFS transporter</fullName>
    </submittedName>
</protein>
<keyword evidence="2 5" id="KW-0812">Transmembrane</keyword>
<keyword evidence="3 5" id="KW-1133">Transmembrane helix</keyword>
<accession>A0ABZ1YKP8</accession>
<feature type="transmembrane region" description="Helical" evidence="5">
    <location>
        <begin position="380"/>
        <end position="402"/>
    </location>
</feature>
<dbReference type="InterPro" id="IPR011701">
    <property type="entry name" value="MFS"/>
</dbReference>
<feature type="transmembrane region" description="Helical" evidence="5">
    <location>
        <begin position="60"/>
        <end position="80"/>
    </location>
</feature>
<gene>
    <name evidence="7" type="ORF">OG563_25225</name>
</gene>
<evidence type="ECO:0000259" key="6">
    <source>
        <dbReference type="PROSITE" id="PS50850"/>
    </source>
</evidence>
<dbReference type="Gene3D" id="1.20.1720.10">
    <property type="entry name" value="Multidrug resistance protein D"/>
    <property type="match status" value="1"/>
</dbReference>
<dbReference type="RefSeq" id="WP_329405229.1">
    <property type="nucleotide sequence ID" value="NZ_CP109441.1"/>
</dbReference>
<dbReference type="PANTHER" id="PTHR42718">
    <property type="entry name" value="MAJOR FACILITATOR SUPERFAMILY MULTIDRUG TRANSPORTER MFSC"/>
    <property type="match status" value="1"/>
</dbReference>
<feature type="domain" description="Major facilitator superfamily (MFS) profile" evidence="6">
    <location>
        <begin position="22"/>
        <end position="468"/>
    </location>
</feature>
<evidence type="ECO:0000313" key="7">
    <source>
        <dbReference type="EMBL" id="WUV42560.1"/>
    </source>
</evidence>
<keyword evidence="8" id="KW-1185">Reference proteome</keyword>
<feature type="transmembrane region" description="Helical" evidence="5">
    <location>
        <begin position="532"/>
        <end position="549"/>
    </location>
</feature>
<feature type="transmembrane region" description="Helical" evidence="5">
    <location>
        <begin position="20"/>
        <end position="40"/>
    </location>
</feature>
<feature type="transmembrane region" description="Helical" evidence="5">
    <location>
        <begin position="348"/>
        <end position="368"/>
    </location>
</feature>
<name>A0ABZ1YKP8_9NOCA</name>
<sequence length="573" mass="60337">MRKTSEPRPTLEPTPDRRRWLALVVLLVAGFMDLLDVTIVNVALPTIQSDLNAPYADLEWVVSGYLLGFAAMLITGGRLGDLLGRKTILLVGLTLFTLASLACGIAPGPAWLIAARIVQGATAGLMIPQILAIMQVSFPAAERGKVLGIWGGVLGSASVAGLILGGILVQANLFGWEWRPIFLVNVPVGVLAIPAVMVLVRQSRSATADRLDPIGTVLAIGAVLLLVYPLTEGRTLGWPVWTFALMAAAALVLAVFVSYERHRNATVGSPLVVLNLFRERTFSAGMAVWLLFWIALGGYFLVWTLYLQAGLGWTPLRAGLSAAPFAVAAAAGAGTSVEVFVPRYGRMVLLAGAMINATGFGLYVYLAAHYGPGITSTQMFAPLAISGFGFGLFVAPTVDLILSGVSGHDAGSASGQLSTIQQVGMALGVALAGVFFFTQIDNTSAHGTTAAIPTLQQQLTDLNIPATAQDQILTQFRACVHDRSAATDPTAIPSSCQPPPGQPFSEPLQRALTEAGLEANAHNMSRTFAQTLWWAIGILIAVAAGVFALPRRLTADPETNWPGVDSLASDAVH</sequence>
<keyword evidence="4 5" id="KW-0472">Membrane</keyword>
<feature type="transmembrane region" description="Helical" evidence="5">
    <location>
        <begin position="318"/>
        <end position="341"/>
    </location>
</feature>
<dbReference type="SUPFAM" id="SSF103473">
    <property type="entry name" value="MFS general substrate transporter"/>
    <property type="match status" value="2"/>
</dbReference>
<feature type="transmembrane region" description="Helical" evidence="5">
    <location>
        <begin position="423"/>
        <end position="440"/>
    </location>
</feature>
<evidence type="ECO:0000313" key="8">
    <source>
        <dbReference type="Proteomes" id="UP001432062"/>
    </source>
</evidence>
<evidence type="ECO:0000256" key="5">
    <source>
        <dbReference type="SAM" id="Phobius"/>
    </source>
</evidence>
<dbReference type="PANTHER" id="PTHR42718:SF39">
    <property type="entry name" value="ACTINORHODIN TRANSPORTER-RELATED"/>
    <property type="match status" value="1"/>
</dbReference>
<feature type="transmembrane region" description="Helical" evidence="5">
    <location>
        <begin position="211"/>
        <end position="230"/>
    </location>
</feature>
<proteinExistence type="predicted"/>
<dbReference type="Proteomes" id="UP001432062">
    <property type="component" value="Chromosome"/>
</dbReference>
<dbReference type="InterPro" id="IPR020846">
    <property type="entry name" value="MFS_dom"/>
</dbReference>
<feature type="transmembrane region" description="Helical" evidence="5">
    <location>
        <begin position="181"/>
        <end position="199"/>
    </location>
</feature>
<dbReference type="CDD" id="cd17321">
    <property type="entry name" value="MFS_MMR_MDR_like"/>
    <property type="match status" value="1"/>
</dbReference>
<organism evidence="7 8">
    <name type="scientific">Nocardia vinacea</name>
    <dbReference type="NCBI Taxonomy" id="96468"/>
    <lineage>
        <taxon>Bacteria</taxon>
        <taxon>Bacillati</taxon>
        <taxon>Actinomycetota</taxon>
        <taxon>Actinomycetes</taxon>
        <taxon>Mycobacteriales</taxon>
        <taxon>Nocardiaceae</taxon>
        <taxon>Nocardia</taxon>
    </lineage>
</organism>
<evidence type="ECO:0000256" key="1">
    <source>
        <dbReference type="ARBA" id="ARBA00004651"/>
    </source>
</evidence>
<evidence type="ECO:0000256" key="4">
    <source>
        <dbReference type="ARBA" id="ARBA00023136"/>
    </source>
</evidence>
<reference evidence="7" key="1">
    <citation type="submission" date="2022-10" db="EMBL/GenBank/DDBJ databases">
        <title>The complete genomes of actinobacterial strains from the NBC collection.</title>
        <authorList>
            <person name="Joergensen T.S."/>
            <person name="Alvarez Arevalo M."/>
            <person name="Sterndorff E.B."/>
            <person name="Faurdal D."/>
            <person name="Vuksanovic O."/>
            <person name="Mourched A.-S."/>
            <person name="Charusanti P."/>
            <person name="Shaw S."/>
            <person name="Blin K."/>
            <person name="Weber T."/>
        </authorList>
    </citation>
    <scope>NUCLEOTIDE SEQUENCE</scope>
    <source>
        <strain evidence="7">NBC_01482</strain>
    </source>
</reference>
<dbReference type="InterPro" id="IPR036259">
    <property type="entry name" value="MFS_trans_sf"/>
</dbReference>